<evidence type="ECO:0000256" key="2">
    <source>
        <dbReference type="ARBA" id="ARBA00004174"/>
    </source>
</evidence>
<name>D5L0M5_MANSE</name>
<dbReference type="SUPFAM" id="SSF48264">
    <property type="entry name" value="Cytochrome P450"/>
    <property type="match status" value="1"/>
</dbReference>
<reference evidence="17" key="1">
    <citation type="journal article" date="2009" name="Insect Mol. Biol.">
        <title>Pyrosequencing the Manduca sexta larval midgut transcriptome: messages for digestion, detoxification and defence.</title>
        <authorList>
            <person name="Pauchet Y."/>
            <person name="Wilkinson P."/>
            <person name="Vogel H."/>
            <person name="Nelson D.R."/>
            <person name="Reynolds S.E."/>
            <person name="Heckel D.G."/>
            <person name="Ffrench-Constant R.H."/>
        </authorList>
    </citation>
    <scope>NUCLEOTIDE SEQUENCE</scope>
    <source>
        <tissue evidence="17">Midgut</tissue>
    </source>
</reference>
<keyword evidence="7 15" id="KW-0479">Metal-binding</keyword>
<dbReference type="PANTHER" id="PTHR24292:SF45">
    <property type="entry name" value="CYTOCHROME P450 6G1-RELATED"/>
    <property type="match status" value="1"/>
</dbReference>
<evidence type="ECO:0000256" key="3">
    <source>
        <dbReference type="ARBA" id="ARBA00004406"/>
    </source>
</evidence>
<dbReference type="InterPro" id="IPR036396">
    <property type="entry name" value="Cyt_P450_sf"/>
</dbReference>
<keyword evidence="10 16" id="KW-0560">Oxidoreductase</keyword>
<dbReference type="EC" id="1.14.14.1" evidence="5"/>
<organism evidence="17">
    <name type="scientific">Manduca sexta</name>
    <name type="common">Tobacco hawkmoth</name>
    <name type="synonym">Tobacco hornworm</name>
    <dbReference type="NCBI Taxonomy" id="7130"/>
    <lineage>
        <taxon>Eukaryota</taxon>
        <taxon>Metazoa</taxon>
        <taxon>Ecdysozoa</taxon>
        <taxon>Arthropoda</taxon>
        <taxon>Hexapoda</taxon>
        <taxon>Insecta</taxon>
        <taxon>Pterygota</taxon>
        <taxon>Neoptera</taxon>
        <taxon>Endopterygota</taxon>
        <taxon>Lepidoptera</taxon>
        <taxon>Glossata</taxon>
        <taxon>Ditrysia</taxon>
        <taxon>Bombycoidea</taxon>
        <taxon>Sphingidae</taxon>
        <taxon>Sphinginae</taxon>
        <taxon>Sphingini</taxon>
        <taxon>Manduca</taxon>
    </lineage>
</organism>
<protein>
    <recommendedName>
        <fullName evidence="5">unspecific monooxygenase</fullName>
        <ecNumber evidence="5">1.14.14.1</ecNumber>
    </recommendedName>
</protein>
<dbReference type="GO" id="GO:0016712">
    <property type="term" value="F:oxidoreductase activity, acting on paired donors, with incorporation or reduction of molecular oxygen, reduced flavin or flavoprotein as one donor, and incorporation of one atom of oxygen"/>
    <property type="evidence" value="ECO:0007669"/>
    <property type="project" value="UniProtKB-EC"/>
</dbReference>
<dbReference type="InterPro" id="IPR001128">
    <property type="entry name" value="Cyt_P450"/>
</dbReference>
<comment type="subcellular location">
    <subcellularLocation>
        <location evidence="3">Endoplasmic reticulum membrane</location>
        <topology evidence="3">Peripheral membrane protein</topology>
    </subcellularLocation>
    <subcellularLocation>
        <location evidence="2">Microsome membrane</location>
        <topology evidence="2">Peripheral membrane protein</topology>
    </subcellularLocation>
</comment>
<keyword evidence="11 15" id="KW-0408">Iron</keyword>
<evidence type="ECO:0000256" key="1">
    <source>
        <dbReference type="ARBA" id="ARBA00001971"/>
    </source>
</evidence>
<keyword evidence="13" id="KW-0472">Membrane</keyword>
<gene>
    <name evidence="17" type="primary">CYP6AE31</name>
</gene>
<dbReference type="PRINTS" id="PR00385">
    <property type="entry name" value="P450"/>
</dbReference>
<keyword evidence="6 15" id="KW-0349">Heme</keyword>
<evidence type="ECO:0000256" key="8">
    <source>
        <dbReference type="ARBA" id="ARBA00022824"/>
    </source>
</evidence>
<evidence type="ECO:0000256" key="11">
    <source>
        <dbReference type="ARBA" id="ARBA00023004"/>
    </source>
</evidence>
<evidence type="ECO:0000256" key="14">
    <source>
        <dbReference type="ARBA" id="ARBA00047827"/>
    </source>
</evidence>
<comment type="catalytic activity">
    <reaction evidence="14">
        <text>an organic molecule + reduced [NADPH--hemoprotein reductase] + O2 = an alcohol + oxidized [NADPH--hemoprotein reductase] + H2O + H(+)</text>
        <dbReference type="Rhea" id="RHEA:17149"/>
        <dbReference type="Rhea" id="RHEA-COMP:11964"/>
        <dbReference type="Rhea" id="RHEA-COMP:11965"/>
        <dbReference type="ChEBI" id="CHEBI:15377"/>
        <dbReference type="ChEBI" id="CHEBI:15378"/>
        <dbReference type="ChEBI" id="CHEBI:15379"/>
        <dbReference type="ChEBI" id="CHEBI:30879"/>
        <dbReference type="ChEBI" id="CHEBI:57618"/>
        <dbReference type="ChEBI" id="CHEBI:58210"/>
        <dbReference type="ChEBI" id="CHEBI:142491"/>
        <dbReference type="EC" id="1.14.14.1"/>
    </reaction>
</comment>
<dbReference type="Gene3D" id="1.10.630.10">
    <property type="entry name" value="Cytochrome P450"/>
    <property type="match status" value="1"/>
</dbReference>
<evidence type="ECO:0000256" key="10">
    <source>
        <dbReference type="ARBA" id="ARBA00023002"/>
    </source>
</evidence>
<dbReference type="AlphaFoldDB" id="D5L0M5"/>
<dbReference type="GO" id="GO:0005506">
    <property type="term" value="F:iron ion binding"/>
    <property type="evidence" value="ECO:0007669"/>
    <property type="project" value="InterPro"/>
</dbReference>
<dbReference type="InterPro" id="IPR017972">
    <property type="entry name" value="Cyt_P450_CS"/>
</dbReference>
<proteinExistence type="evidence at transcript level"/>
<dbReference type="Pfam" id="PF00067">
    <property type="entry name" value="p450"/>
    <property type="match status" value="1"/>
</dbReference>
<keyword evidence="9" id="KW-0492">Microsome</keyword>
<evidence type="ECO:0000256" key="4">
    <source>
        <dbReference type="ARBA" id="ARBA00010617"/>
    </source>
</evidence>
<evidence type="ECO:0000256" key="16">
    <source>
        <dbReference type="RuleBase" id="RU000461"/>
    </source>
</evidence>
<evidence type="ECO:0000313" key="17">
    <source>
        <dbReference type="EMBL" id="ADE05580.1"/>
    </source>
</evidence>
<evidence type="ECO:0000256" key="12">
    <source>
        <dbReference type="ARBA" id="ARBA00023033"/>
    </source>
</evidence>
<dbReference type="EMBL" id="GU731530">
    <property type="protein sequence ID" value="ADE05580.1"/>
    <property type="molecule type" value="mRNA"/>
</dbReference>
<dbReference type="InterPro" id="IPR002401">
    <property type="entry name" value="Cyt_P450_E_grp-I"/>
</dbReference>
<comment type="cofactor">
    <cofactor evidence="1 15">
        <name>heme</name>
        <dbReference type="ChEBI" id="CHEBI:30413"/>
    </cofactor>
</comment>
<keyword evidence="8" id="KW-0256">Endoplasmic reticulum</keyword>
<accession>D5L0M5</accession>
<dbReference type="GO" id="GO:0020037">
    <property type="term" value="F:heme binding"/>
    <property type="evidence" value="ECO:0007669"/>
    <property type="project" value="InterPro"/>
</dbReference>
<evidence type="ECO:0000256" key="13">
    <source>
        <dbReference type="ARBA" id="ARBA00023136"/>
    </source>
</evidence>
<dbReference type="PROSITE" id="PS00086">
    <property type="entry name" value="CYTOCHROME_P450"/>
    <property type="match status" value="1"/>
</dbReference>
<dbReference type="GO" id="GO:0005789">
    <property type="term" value="C:endoplasmic reticulum membrane"/>
    <property type="evidence" value="ECO:0007669"/>
    <property type="project" value="UniProtKB-SubCell"/>
</dbReference>
<dbReference type="CDD" id="cd11056">
    <property type="entry name" value="CYP6-like"/>
    <property type="match status" value="1"/>
</dbReference>
<dbReference type="OrthoDB" id="2789670at2759"/>
<dbReference type="PRINTS" id="PR00463">
    <property type="entry name" value="EP450I"/>
</dbReference>
<evidence type="ECO:0000256" key="7">
    <source>
        <dbReference type="ARBA" id="ARBA00022723"/>
    </source>
</evidence>
<feature type="binding site" description="axial binding residue" evidence="15">
    <location>
        <position position="453"/>
    </location>
    <ligand>
        <name>heme</name>
        <dbReference type="ChEBI" id="CHEBI:30413"/>
    </ligand>
    <ligandPart>
        <name>Fe</name>
        <dbReference type="ChEBI" id="CHEBI:18248"/>
    </ligandPart>
</feature>
<dbReference type="InterPro" id="IPR050476">
    <property type="entry name" value="Insect_CytP450_Detox"/>
</dbReference>
<evidence type="ECO:0000256" key="6">
    <source>
        <dbReference type="ARBA" id="ARBA00022617"/>
    </source>
</evidence>
<evidence type="ECO:0000256" key="15">
    <source>
        <dbReference type="PIRSR" id="PIRSR602401-1"/>
    </source>
</evidence>
<keyword evidence="12 16" id="KW-0503">Monooxygenase</keyword>
<dbReference type="FunFam" id="1.10.630.10:FF:000042">
    <property type="entry name" value="Cytochrome P450"/>
    <property type="match status" value="1"/>
</dbReference>
<sequence length="520" mass="60130">MFNILLIVFGVLFVVYYLTTRKFNYWKKINVPHLPPVPLFGNYASMILQRKTFGEVVSDICEKFPKAPVVGAYFGTEPVLIPRDPEVIKTILTKDFYYFNGREVSEYAHRDGDLFTLFATYGDHWKVLRQNLTPLFSSAKMKNMFKMITQNAHAFEKLLEQDTKQEVLDVKNMMERFTIECIGSCVFGVATNTIEKGEANPFKKAGNDIIKPNKMLAFKGVMRAIWPSIFYGLRIPLFTNELNLFRQVLTAVFKERETNPTKTQDFINLIMKWKQQSHIEGDKLRPAHSAENGKTSVDVTDELVRAQCVVFFATGFETSAVTLTHTLYELSKNERVMQKACEEVDAFMKRYNNHMTYESLSELQYLDACLDEALRKYPVLGCITREVMHDYILSPGIHIEKGMRVHIPVQYLQNNANLFPEPEEYRPERFIGEEKRNIIPYSYMPFGEGPRICIGMRFAKMQMLAGLVTVLKSYKVTLGDNVPKKLRFLPESFVTVSADRIKLKFTRRNGWEKALYAQHS</sequence>
<evidence type="ECO:0000256" key="5">
    <source>
        <dbReference type="ARBA" id="ARBA00012109"/>
    </source>
</evidence>
<evidence type="ECO:0000256" key="9">
    <source>
        <dbReference type="ARBA" id="ARBA00022848"/>
    </source>
</evidence>
<comment type="similarity">
    <text evidence="4 16">Belongs to the cytochrome P450 family.</text>
</comment>
<dbReference type="PANTHER" id="PTHR24292">
    <property type="entry name" value="CYTOCHROME P450"/>
    <property type="match status" value="1"/>
</dbReference>